<evidence type="ECO:0000313" key="1">
    <source>
        <dbReference type="EMBL" id="KAA8525894.1"/>
    </source>
</evidence>
<name>A0A5J5A6R6_9ASTE</name>
<accession>A0A5J5A6R6</accession>
<dbReference type="Proteomes" id="UP000325577">
    <property type="component" value="Linkage Group LG3"/>
</dbReference>
<keyword evidence="2" id="KW-1185">Reference proteome</keyword>
<dbReference type="OrthoDB" id="1706811at2759"/>
<proteinExistence type="predicted"/>
<dbReference type="AlphaFoldDB" id="A0A5J5A6R6"/>
<reference evidence="1 2" key="1">
    <citation type="submission" date="2019-09" db="EMBL/GenBank/DDBJ databases">
        <title>A chromosome-level genome assembly of the Chinese tupelo Nyssa sinensis.</title>
        <authorList>
            <person name="Yang X."/>
            <person name="Kang M."/>
            <person name="Yang Y."/>
            <person name="Xiong H."/>
            <person name="Wang M."/>
            <person name="Zhang Z."/>
            <person name="Wang Z."/>
            <person name="Wu H."/>
            <person name="Ma T."/>
            <person name="Liu J."/>
            <person name="Xi Z."/>
        </authorList>
    </citation>
    <scope>NUCLEOTIDE SEQUENCE [LARGE SCALE GENOMIC DNA]</scope>
    <source>
        <strain evidence="1">J267</strain>
        <tissue evidence="1">Leaf</tissue>
    </source>
</reference>
<evidence type="ECO:0000313" key="2">
    <source>
        <dbReference type="Proteomes" id="UP000325577"/>
    </source>
</evidence>
<protein>
    <submittedName>
        <fullName evidence="1">Uncharacterized protein</fullName>
    </submittedName>
</protein>
<dbReference type="EMBL" id="CM018046">
    <property type="protein sequence ID" value="KAA8525894.1"/>
    <property type="molecule type" value="Genomic_DNA"/>
</dbReference>
<gene>
    <name evidence="1" type="ORF">F0562_008006</name>
</gene>
<organism evidence="1 2">
    <name type="scientific">Nyssa sinensis</name>
    <dbReference type="NCBI Taxonomy" id="561372"/>
    <lineage>
        <taxon>Eukaryota</taxon>
        <taxon>Viridiplantae</taxon>
        <taxon>Streptophyta</taxon>
        <taxon>Embryophyta</taxon>
        <taxon>Tracheophyta</taxon>
        <taxon>Spermatophyta</taxon>
        <taxon>Magnoliopsida</taxon>
        <taxon>eudicotyledons</taxon>
        <taxon>Gunneridae</taxon>
        <taxon>Pentapetalae</taxon>
        <taxon>asterids</taxon>
        <taxon>Cornales</taxon>
        <taxon>Nyssaceae</taxon>
        <taxon>Nyssa</taxon>
    </lineage>
</organism>
<sequence>MGILLPIVLRNSALIARRRVTLSQHVGLRPQNRQAQAFQTSVIIPPVATSAAHGSPSDASSVPALPATNYCTPEMVQQMLISALSAMGFQVSKECSDLMAVKGDHDKTSDLHLPAIWQSYKWPL</sequence>